<dbReference type="AlphaFoldDB" id="A0A7C1JS27"/>
<dbReference type="OMA" id="FHILINE"/>
<proteinExistence type="predicted"/>
<dbReference type="InterPro" id="IPR054221">
    <property type="entry name" value="DUF6941"/>
</dbReference>
<comment type="caution">
    <text evidence="1">The sequence shown here is derived from an EMBL/GenBank/DDBJ whole genome shotgun (WGS) entry which is preliminary data.</text>
</comment>
<reference evidence="1" key="1">
    <citation type="journal article" date="2020" name="mSystems">
        <title>Genome- and Community-Level Interaction Insights into Carbon Utilization and Element Cycling Functions of Hydrothermarchaeota in Hydrothermal Sediment.</title>
        <authorList>
            <person name="Zhou Z."/>
            <person name="Liu Y."/>
            <person name="Xu W."/>
            <person name="Pan J."/>
            <person name="Luo Z.H."/>
            <person name="Li M."/>
        </authorList>
    </citation>
    <scope>NUCLEOTIDE SEQUENCE [LARGE SCALE GENOMIC DNA]</scope>
    <source>
        <strain evidence="1">SpSt-289</strain>
    </source>
</reference>
<gene>
    <name evidence="1" type="ORF">ENQ20_05465</name>
</gene>
<name>A0A7C1JS27_9CHLR</name>
<accession>A0A7C1JS27</accession>
<evidence type="ECO:0000313" key="1">
    <source>
        <dbReference type="EMBL" id="HDX30927.1"/>
    </source>
</evidence>
<sequence>MKARIAVLADYASLSIEHKLNVLGIFTTINATKAPVVHPQMKLVAQFEFDASEAGQHPMRVVLIDADGHEMFSIAGVLTIQPPPGGRPALVNQLLDLTHLTFPRFGDYEFRILIDDEVAAEIPLTVAQIGAAQA</sequence>
<organism evidence="1">
    <name type="scientific">Caldilinea aerophila</name>
    <dbReference type="NCBI Taxonomy" id="133453"/>
    <lineage>
        <taxon>Bacteria</taxon>
        <taxon>Bacillati</taxon>
        <taxon>Chloroflexota</taxon>
        <taxon>Caldilineae</taxon>
        <taxon>Caldilineales</taxon>
        <taxon>Caldilineaceae</taxon>
        <taxon>Caldilinea</taxon>
    </lineage>
</organism>
<protein>
    <submittedName>
        <fullName evidence="1">Uncharacterized protein</fullName>
    </submittedName>
</protein>
<dbReference type="Pfam" id="PF22091">
    <property type="entry name" value="DUF6941"/>
    <property type="match status" value="1"/>
</dbReference>
<dbReference type="EMBL" id="DSMG01000060">
    <property type="protein sequence ID" value="HDX30927.1"/>
    <property type="molecule type" value="Genomic_DNA"/>
</dbReference>